<proteinExistence type="predicted"/>
<dbReference type="Pfam" id="PF10551">
    <property type="entry name" value="MULE"/>
    <property type="match status" value="1"/>
</dbReference>
<sequence>MLLTTVGKYGNNQMYTIAWGVVEGENADSWRWFLNTLSQELGMVDGRSWSVIYDQQKGLVEALRDLLPEAEHRKCARHIYANWKAKTKQILSRIKYRGMRLIDMLEGIRGYLMDRFVLKYKMLYDNPDQLCPRIRKRIEKEKALARLCTSRQTLDDKCEVKMGTRGYIVDLNNRRCICGYRAVCNPCFHGRQAWPEASGYPVLPPKQRAMPGRPKKIGGKQHMSLRFDLKRMEWRSRTLPRSREATQQPASATGKRTRVSHCSKCGSATHNARTCPLNQGAGIQQVRLNVDDRRTIEREMRVATRGIGVYVDETTGNQYVRLNGARGRAVDVGQPTVVDVQGSQPPATQPET</sequence>
<dbReference type="PANTHER" id="PTHR31973:SF187">
    <property type="entry name" value="MUTATOR TRANSPOSASE MUDRA PROTEIN"/>
    <property type="match status" value="1"/>
</dbReference>
<dbReference type="InterPro" id="IPR018289">
    <property type="entry name" value="MULE_transposase_dom"/>
</dbReference>
<evidence type="ECO:0000313" key="3">
    <source>
        <dbReference type="EMBL" id="CAL1370704.1"/>
    </source>
</evidence>
<dbReference type="AlphaFoldDB" id="A0AAV2D9Y2"/>
<evidence type="ECO:0000313" key="4">
    <source>
        <dbReference type="Proteomes" id="UP001497516"/>
    </source>
</evidence>
<accession>A0AAV2D9Y2</accession>
<keyword evidence="4" id="KW-1185">Reference proteome</keyword>
<dbReference type="Proteomes" id="UP001497516">
    <property type="component" value="Chromosome 2"/>
</dbReference>
<evidence type="ECO:0000256" key="1">
    <source>
        <dbReference type="SAM" id="MobiDB-lite"/>
    </source>
</evidence>
<dbReference type="EMBL" id="OZ034815">
    <property type="protein sequence ID" value="CAL1370704.1"/>
    <property type="molecule type" value="Genomic_DNA"/>
</dbReference>
<feature type="region of interest" description="Disordered" evidence="1">
    <location>
        <begin position="236"/>
        <end position="258"/>
    </location>
</feature>
<protein>
    <recommendedName>
        <fullName evidence="2">MULE transposase domain-containing protein</fullName>
    </recommendedName>
</protein>
<reference evidence="3 4" key="1">
    <citation type="submission" date="2024-04" db="EMBL/GenBank/DDBJ databases">
        <authorList>
            <person name="Fracassetti M."/>
        </authorList>
    </citation>
    <scope>NUCLEOTIDE SEQUENCE [LARGE SCALE GENOMIC DNA]</scope>
</reference>
<feature type="domain" description="MULE transposase" evidence="2">
    <location>
        <begin position="2"/>
        <end position="82"/>
    </location>
</feature>
<gene>
    <name evidence="3" type="ORF">LTRI10_LOCUS12810</name>
</gene>
<dbReference type="PANTHER" id="PTHR31973">
    <property type="entry name" value="POLYPROTEIN, PUTATIVE-RELATED"/>
    <property type="match status" value="1"/>
</dbReference>
<organism evidence="3 4">
    <name type="scientific">Linum trigynum</name>
    <dbReference type="NCBI Taxonomy" id="586398"/>
    <lineage>
        <taxon>Eukaryota</taxon>
        <taxon>Viridiplantae</taxon>
        <taxon>Streptophyta</taxon>
        <taxon>Embryophyta</taxon>
        <taxon>Tracheophyta</taxon>
        <taxon>Spermatophyta</taxon>
        <taxon>Magnoliopsida</taxon>
        <taxon>eudicotyledons</taxon>
        <taxon>Gunneridae</taxon>
        <taxon>Pentapetalae</taxon>
        <taxon>rosids</taxon>
        <taxon>fabids</taxon>
        <taxon>Malpighiales</taxon>
        <taxon>Linaceae</taxon>
        <taxon>Linum</taxon>
    </lineage>
</organism>
<name>A0AAV2D9Y2_9ROSI</name>
<evidence type="ECO:0000259" key="2">
    <source>
        <dbReference type="Pfam" id="PF10551"/>
    </source>
</evidence>